<dbReference type="OrthoDB" id="2448050at2759"/>
<dbReference type="Proteomes" id="UP000192356">
    <property type="component" value="Unassembled WGS sequence"/>
</dbReference>
<dbReference type="AlphaFoldDB" id="A0A1X0Q7R0"/>
<dbReference type="Gene3D" id="3.10.10.10">
    <property type="entry name" value="HIV Type 1 Reverse Transcriptase, subunit A, domain 1"/>
    <property type="match status" value="1"/>
</dbReference>
<dbReference type="VEuPathDB" id="MicrosporidiaDB:A0H76_2278"/>
<dbReference type="SUPFAM" id="SSF56672">
    <property type="entry name" value="DNA/RNA polymerases"/>
    <property type="match status" value="1"/>
</dbReference>
<sequence>MKEYNVILKKNLGHKYKLAHHRIVLKDPNIVINKRNYPLSPIKQEALKQQVVKLLKEGIIEELVSVYNNPVLLVSKKNGE</sequence>
<keyword evidence="3" id="KW-1185">Reference proteome</keyword>
<gene>
    <name evidence="2" type="ORF">A0H76_2278</name>
    <name evidence="1" type="ORF">HERIO_2197</name>
</gene>
<proteinExistence type="predicted"/>
<organism evidence="1 3">
    <name type="scientific">Hepatospora eriocheir</name>
    <dbReference type="NCBI Taxonomy" id="1081669"/>
    <lineage>
        <taxon>Eukaryota</taxon>
        <taxon>Fungi</taxon>
        <taxon>Fungi incertae sedis</taxon>
        <taxon>Microsporidia</taxon>
        <taxon>Hepatosporidae</taxon>
        <taxon>Hepatospora</taxon>
    </lineage>
</organism>
<evidence type="ECO:0000313" key="2">
    <source>
        <dbReference type="EMBL" id="ORE00098.1"/>
    </source>
</evidence>
<comment type="caution">
    <text evidence="1">The sequence shown here is derived from an EMBL/GenBank/DDBJ whole genome shotgun (WGS) entry which is preliminary data.</text>
</comment>
<name>A0A1X0Q7R0_9MICR</name>
<dbReference type="VEuPathDB" id="MicrosporidiaDB:HERIO_2197"/>
<dbReference type="EMBL" id="LVKB01000178">
    <property type="protein sequence ID" value="ORD95811.1"/>
    <property type="molecule type" value="Genomic_DNA"/>
</dbReference>
<dbReference type="InterPro" id="IPR043502">
    <property type="entry name" value="DNA/RNA_pol_sf"/>
</dbReference>
<dbReference type="Proteomes" id="UP000192501">
    <property type="component" value="Unassembled WGS sequence"/>
</dbReference>
<evidence type="ECO:0000313" key="3">
    <source>
        <dbReference type="Proteomes" id="UP000192356"/>
    </source>
</evidence>
<evidence type="ECO:0000313" key="4">
    <source>
        <dbReference type="Proteomes" id="UP000192501"/>
    </source>
</evidence>
<reference evidence="3 4" key="1">
    <citation type="journal article" date="2017" name="Environ. Microbiol.">
        <title>Decay of the glycolytic pathway and adaptation to intranuclear parasitism within Enterocytozoonidae microsporidia.</title>
        <authorList>
            <person name="Wiredu Boakye D."/>
            <person name="Jaroenlak P."/>
            <person name="Prachumwat A."/>
            <person name="Williams T.A."/>
            <person name="Bateman K.S."/>
            <person name="Itsathitphaisarn O."/>
            <person name="Sritunyalucksana K."/>
            <person name="Paszkiewicz K.H."/>
            <person name="Moore K.A."/>
            <person name="Stentiford G.D."/>
            <person name="Williams B.A."/>
        </authorList>
    </citation>
    <scope>NUCLEOTIDE SEQUENCE [LARGE SCALE GENOMIC DNA]</scope>
    <source>
        <strain evidence="4">canceri</strain>
        <strain evidence="2">Canceri</strain>
        <strain evidence="1 3">GB1</strain>
    </source>
</reference>
<accession>A0A1X0Q7R0</accession>
<evidence type="ECO:0000313" key="1">
    <source>
        <dbReference type="EMBL" id="ORD95811.1"/>
    </source>
</evidence>
<dbReference type="EMBL" id="LTAI01000065">
    <property type="protein sequence ID" value="ORE00098.1"/>
    <property type="molecule type" value="Genomic_DNA"/>
</dbReference>
<protein>
    <submittedName>
        <fullName evidence="1">Uncharacterized protein</fullName>
    </submittedName>
</protein>